<evidence type="ECO:0000313" key="2">
    <source>
        <dbReference type="EMBL" id="EJZ58626.1"/>
    </source>
</evidence>
<gene>
    <name evidence="2" type="ORF">I1A_002957</name>
</gene>
<dbReference type="Proteomes" id="UP000006045">
    <property type="component" value="Chromosome"/>
</dbReference>
<name>A0A7U9CU07_PSEFL</name>
<dbReference type="EMBL" id="CM001561">
    <property type="protein sequence ID" value="EJZ58626.1"/>
    <property type="molecule type" value="Genomic_DNA"/>
</dbReference>
<reference evidence="2 3" key="1">
    <citation type="submission" date="2012-08" db="EMBL/GenBank/DDBJ databases">
        <title>The genome of cave-isolated P. fluorescens strain R124 demonstrates phenotypic adaptation to the mineral environment.</title>
        <authorList>
            <person name="Barton M.D."/>
            <person name="Petronio M."/>
            <person name="Giarrizzo J.G."/>
            <person name="Bowling B.V."/>
            <person name="Barton H.A."/>
        </authorList>
    </citation>
    <scope>NUCLEOTIDE SEQUENCE [LARGE SCALE GENOMIC DNA]</scope>
    <source>
        <strain evidence="2 3">R124</strain>
    </source>
</reference>
<accession>A0A7U9CU07</accession>
<protein>
    <submittedName>
        <fullName evidence="2">Uncharacterized protein</fullName>
    </submittedName>
</protein>
<organism evidence="2 3">
    <name type="scientific">Pseudomonas fluorescens R124</name>
    <dbReference type="NCBI Taxonomy" id="743713"/>
    <lineage>
        <taxon>Bacteria</taxon>
        <taxon>Pseudomonadati</taxon>
        <taxon>Pseudomonadota</taxon>
        <taxon>Gammaproteobacteria</taxon>
        <taxon>Pseudomonadales</taxon>
        <taxon>Pseudomonadaceae</taxon>
        <taxon>Pseudomonas</taxon>
    </lineage>
</organism>
<sequence>MAPPKKKQAQTSDQHGTTQVKGTLKYDYVTVVGSYHISRWTEFRENYGNKMSFINQGVGQLRDYSNLKKGAADKTFFLLFVAEYDPKMRARLKELVVNTYRAEYLEIDSAAELVAFINKRVEEKREIKQLDIFAHGVVFNIEFGYEIEGKDASYRFGPAQASQLQPDAFAFGANIFSYACRTGLGVDETALVSEGQEHYELSLAQKLADATGATIHAYPRRSLYDQTYGSDAERDGLEGAKARVASDNRAKSAFMIKKAGYERRLAEYRLSKKDDTVELPGETAPVQPPELATENDKKLLMHAQSRAKNEKNMSYPLDDYGAVGKVRSGNTPLGPPKQQMKFKKGLPAQP</sequence>
<dbReference type="OrthoDB" id="9021298at2"/>
<dbReference type="RefSeq" id="WP_003225534.1">
    <property type="nucleotide sequence ID" value="NZ_CM001561.1"/>
</dbReference>
<dbReference type="AlphaFoldDB" id="A0A7U9CU07"/>
<proteinExistence type="predicted"/>
<feature type="region of interest" description="Disordered" evidence="1">
    <location>
        <begin position="323"/>
        <end position="350"/>
    </location>
</feature>
<evidence type="ECO:0000313" key="3">
    <source>
        <dbReference type="Proteomes" id="UP000006045"/>
    </source>
</evidence>
<evidence type="ECO:0000256" key="1">
    <source>
        <dbReference type="SAM" id="MobiDB-lite"/>
    </source>
</evidence>